<evidence type="ECO:0000313" key="2">
    <source>
        <dbReference type="EMBL" id="EEQ29975.1"/>
    </source>
</evidence>
<dbReference type="OMA" id="KTHEWEG"/>
<feature type="region of interest" description="Disordered" evidence="1">
    <location>
        <begin position="196"/>
        <end position="261"/>
    </location>
</feature>
<protein>
    <submittedName>
        <fullName evidence="2">Uncharacterized protein</fullName>
    </submittedName>
</protein>
<dbReference type="EMBL" id="DS995702">
    <property type="protein sequence ID" value="EEQ29975.1"/>
    <property type="molecule type" value="Genomic_DNA"/>
</dbReference>
<organism evidence="2 3">
    <name type="scientific">Arthroderma otae (strain ATCC MYA-4605 / CBS 113480)</name>
    <name type="common">Microsporum canis</name>
    <dbReference type="NCBI Taxonomy" id="554155"/>
    <lineage>
        <taxon>Eukaryota</taxon>
        <taxon>Fungi</taxon>
        <taxon>Dikarya</taxon>
        <taxon>Ascomycota</taxon>
        <taxon>Pezizomycotina</taxon>
        <taxon>Eurotiomycetes</taxon>
        <taxon>Eurotiomycetidae</taxon>
        <taxon>Onygenales</taxon>
        <taxon>Arthrodermataceae</taxon>
        <taxon>Microsporum</taxon>
    </lineage>
</organism>
<dbReference type="eggNOG" id="ENOG502SGAA">
    <property type="taxonomic scope" value="Eukaryota"/>
</dbReference>
<dbReference type="OrthoDB" id="1918685at2759"/>
<name>C5FGU0_ARTOC</name>
<dbReference type="Proteomes" id="UP000002035">
    <property type="component" value="Unassembled WGS sequence"/>
</dbReference>
<proteinExistence type="predicted"/>
<gene>
    <name evidence="2" type="ORF">MCYG_02794</name>
</gene>
<dbReference type="STRING" id="554155.C5FGU0"/>
<evidence type="ECO:0000256" key="1">
    <source>
        <dbReference type="SAM" id="MobiDB-lite"/>
    </source>
</evidence>
<dbReference type="AlphaFoldDB" id="C5FGU0"/>
<feature type="compositionally biased region" description="Basic and acidic residues" evidence="1">
    <location>
        <begin position="198"/>
        <end position="213"/>
    </location>
</feature>
<evidence type="ECO:0000313" key="3">
    <source>
        <dbReference type="Proteomes" id="UP000002035"/>
    </source>
</evidence>
<keyword evidence="3" id="KW-1185">Reference proteome</keyword>
<dbReference type="VEuPathDB" id="FungiDB:MCYG_02794"/>
<reference evidence="3" key="1">
    <citation type="journal article" date="2012" name="MBio">
        <title>Comparative genome analysis of Trichophyton rubrum and related dermatophytes reveals candidate genes involved in infection.</title>
        <authorList>
            <person name="Martinez D.A."/>
            <person name="Oliver B.G."/>
            <person name="Graeser Y."/>
            <person name="Goldberg J.M."/>
            <person name="Li W."/>
            <person name="Martinez-Rossi N.M."/>
            <person name="Monod M."/>
            <person name="Shelest E."/>
            <person name="Barton R.C."/>
            <person name="Birch E."/>
            <person name="Brakhage A.A."/>
            <person name="Chen Z."/>
            <person name="Gurr S.J."/>
            <person name="Heiman D."/>
            <person name="Heitman J."/>
            <person name="Kosti I."/>
            <person name="Rossi A."/>
            <person name="Saif S."/>
            <person name="Samalova M."/>
            <person name="Saunders C.W."/>
            <person name="Shea T."/>
            <person name="Summerbell R.C."/>
            <person name="Xu J."/>
            <person name="Young S."/>
            <person name="Zeng Q."/>
            <person name="Birren B.W."/>
            <person name="Cuomo C.A."/>
            <person name="White T.C."/>
        </authorList>
    </citation>
    <scope>NUCLEOTIDE SEQUENCE [LARGE SCALE GENOMIC DNA]</scope>
    <source>
        <strain evidence="3">ATCC MYA-4605 / CBS 113480</strain>
    </source>
</reference>
<dbReference type="HOGENOM" id="CLU_571273_0_0_1"/>
<dbReference type="GeneID" id="9223072"/>
<accession>C5FGU0</accession>
<sequence length="436" mass="48407">MQNRINCGREKETELKYMPIYILDLPGHWQRGGENIVPLPADFPRLQVRPCIAEFLRTGCRPPELRLRVERVIEVPVAIPLHTHDEGEEDQGGRPEATALYKAYRMFLSDGEHTIQALLKSQLHALVSHTDELAPGTVLDIEDYELRAANRVVSGGGSRQSPGTVVFLAVGRYSPVEPGTPDHSGSLLQQGEDFATGRFDRDDGLSTRPEKRQRTASVAADEASPARTSSQRDRSEARTGNAANTPIPHDTPGAASSHLPPKHIVEPSRKILALSDLLFPLTPFPRRNHICNVIAVVSWISPEVIKRTYMPPKRDLRLIDPSIVDTIDQRRSSTAPSSLPSSLPPSRTANGTLGISMSVFVDAAKFHPPVGTVALFRGLKTHEWDGISLNAYEKDCRNKEWFVTDPARLAMLGVDASALKTWWLETQKRWEDARKI</sequence>
<dbReference type="InterPro" id="IPR012340">
    <property type="entry name" value="NA-bd_OB-fold"/>
</dbReference>
<dbReference type="Gene3D" id="2.40.50.140">
    <property type="entry name" value="Nucleic acid-binding proteins"/>
    <property type="match status" value="1"/>
</dbReference>
<dbReference type="RefSeq" id="XP_002849860.1">
    <property type="nucleotide sequence ID" value="XM_002849814.1"/>
</dbReference>